<dbReference type="GO" id="GO:0003677">
    <property type="term" value="F:DNA binding"/>
    <property type="evidence" value="ECO:0007669"/>
    <property type="project" value="UniProtKB-KW"/>
</dbReference>
<name>A0ABT5JUW4_9BURK</name>
<proteinExistence type="predicted"/>
<evidence type="ECO:0000313" key="3">
    <source>
        <dbReference type="Proteomes" id="UP001221208"/>
    </source>
</evidence>
<evidence type="ECO:0000313" key="2">
    <source>
        <dbReference type="EMBL" id="MDC8756530.1"/>
    </source>
</evidence>
<keyword evidence="1" id="KW-0175">Coiled coil</keyword>
<evidence type="ECO:0000256" key="1">
    <source>
        <dbReference type="SAM" id="Coils"/>
    </source>
</evidence>
<protein>
    <submittedName>
        <fullName evidence="2">DNA-binding protein</fullName>
    </submittedName>
</protein>
<accession>A0ABT5JUW4</accession>
<gene>
    <name evidence="2" type="ORF">OIK44_02880</name>
</gene>
<dbReference type="RefSeq" id="WP_273669165.1">
    <property type="nucleotide sequence ID" value="NZ_JAQQXR010000001.1"/>
</dbReference>
<sequence>MMGREAKVTAEQVNVAADALQAQGVKLSSRALREHMGNSGCLGTISKLLQRRKSAAQRQVAAVADLSPVLQQAILDFVGQEVSASSSALEAEMAEHQLEASDLATENERQLEVLDAQAAELETLKEELERERLVAGQARTELAKVQLRLESLPRLEAAAEQARMDLAKAQFKLEDIPRLEEAAELARAELIQAQLRLEGMTRVEGELAAARAQLDAERAELADVKAELDEERDLRIKAQQFIVDPIFKKQA</sequence>
<organism evidence="2 3">
    <name type="scientific">Janthinobacterium fluminis</name>
    <dbReference type="NCBI Taxonomy" id="2987524"/>
    <lineage>
        <taxon>Bacteria</taxon>
        <taxon>Pseudomonadati</taxon>
        <taxon>Pseudomonadota</taxon>
        <taxon>Betaproteobacteria</taxon>
        <taxon>Burkholderiales</taxon>
        <taxon>Oxalobacteraceae</taxon>
        <taxon>Janthinobacterium</taxon>
    </lineage>
</organism>
<feature type="coiled-coil region" evidence="1">
    <location>
        <begin position="176"/>
        <end position="234"/>
    </location>
</feature>
<keyword evidence="3" id="KW-1185">Reference proteome</keyword>
<feature type="coiled-coil region" evidence="1">
    <location>
        <begin position="86"/>
        <end position="141"/>
    </location>
</feature>
<comment type="caution">
    <text evidence="2">The sequence shown here is derived from an EMBL/GenBank/DDBJ whole genome shotgun (WGS) entry which is preliminary data.</text>
</comment>
<dbReference type="EMBL" id="JAQQXR010000001">
    <property type="protein sequence ID" value="MDC8756530.1"/>
    <property type="molecule type" value="Genomic_DNA"/>
</dbReference>
<keyword evidence="2" id="KW-0238">DNA-binding</keyword>
<reference evidence="2 3" key="1">
    <citation type="submission" date="2022-10" db="EMBL/GenBank/DDBJ databases">
        <title>Janthinobacterium sp. hw3 Genome sequencing.</title>
        <authorList>
            <person name="Park S."/>
        </authorList>
    </citation>
    <scope>NUCLEOTIDE SEQUENCE [LARGE SCALE GENOMIC DNA]</scope>
    <source>
        <strain evidence="3">hw3</strain>
    </source>
</reference>
<dbReference type="Proteomes" id="UP001221208">
    <property type="component" value="Unassembled WGS sequence"/>
</dbReference>